<feature type="transmembrane region" description="Helical" evidence="1">
    <location>
        <begin position="54"/>
        <end position="75"/>
    </location>
</feature>
<accession>A0AA36G7Q0</accession>
<gene>
    <name evidence="2" type="ORF">MSPICULIGERA_LOCUS19270</name>
</gene>
<evidence type="ECO:0000256" key="1">
    <source>
        <dbReference type="SAM" id="Phobius"/>
    </source>
</evidence>
<organism evidence="2 3">
    <name type="scientific">Mesorhabditis spiculigera</name>
    <dbReference type="NCBI Taxonomy" id="96644"/>
    <lineage>
        <taxon>Eukaryota</taxon>
        <taxon>Metazoa</taxon>
        <taxon>Ecdysozoa</taxon>
        <taxon>Nematoda</taxon>
        <taxon>Chromadorea</taxon>
        <taxon>Rhabditida</taxon>
        <taxon>Rhabditina</taxon>
        <taxon>Rhabditomorpha</taxon>
        <taxon>Rhabditoidea</taxon>
        <taxon>Rhabditidae</taxon>
        <taxon>Mesorhabditinae</taxon>
        <taxon>Mesorhabditis</taxon>
    </lineage>
</organism>
<sequence length="97" mass="11319">MGREDHRYETYASPHGRDQQREMLNGLLWTIHENFDTSRRIQASVDRISTLVTFMFIILMAFAVIFIVGSCYLYCQKRARDRGSPIHQRGKGTPIEI</sequence>
<keyword evidence="1" id="KW-1133">Transmembrane helix</keyword>
<evidence type="ECO:0000313" key="2">
    <source>
        <dbReference type="EMBL" id="CAJ0581103.1"/>
    </source>
</evidence>
<dbReference type="Proteomes" id="UP001177023">
    <property type="component" value="Unassembled WGS sequence"/>
</dbReference>
<reference evidence="2" key="1">
    <citation type="submission" date="2023-06" db="EMBL/GenBank/DDBJ databases">
        <authorList>
            <person name="Delattre M."/>
        </authorList>
    </citation>
    <scope>NUCLEOTIDE SEQUENCE</scope>
    <source>
        <strain evidence="2">AF72</strain>
    </source>
</reference>
<feature type="non-terminal residue" evidence="2">
    <location>
        <position position="1"/>
    </location>
</feature>
<proteinExistence type="predicted"/>
<keyword evidence="3" id="KW-1185">Reference proteome</keyword>
<protein>
    <submittedName>
        <fullName evidence="2">Uncharacterized protein</fullName>
    </submittedName>
</protein>
<evidence type="ECO:0000313" key="3">
    <source>
        <dbReference type="Proteomes" id="UP001177023"/>
    </source>
</evidence>
<name>A0AA36G7Q0_9BILA</name>
<dbReference type="EMBL" id="CATQJA010002662">
    <property type="protein sequence ID" value="CAJ0581103.1"/>
    <property type="molecule type" value="Genomic_DNA"/>
</dbReference>
<dbReference type="AlphaFoldDB" id="A0AA36G7Q0"/>
<keyword evidence="1" id="KW-0812">Transmembrane</keyword>
<keyword evidence="1" id="KW-0472">Membrane</keyword>
<comment type="caution">
    <text evidence="2">The sequence shown here is derived from an EMBL/GenBank/DDBJ whole genome shotgun (WGS) entry which is preliminary data.</text>
</comment>